<feature type="transmembrane region" description="Helical" evidence="1">
    <location>
        <begin position="6"/>
        <end position="24"/>
    </location>
</feature>
<proteinExistence type="predicted"/>
<keyword evidence="1" id="KW-0472">Membrane</keyword>
<dbReference type="EMBL" id="LKCM01000005">
    <property type="protein sequence ID" value="KPQ45395.1"/>
    <property type="molecule type" value="Genomic_DNA"/>
</dbReference>
<comment type="caution">
    <text evidence="2">The sequence shown here is derived from an EMBL/GenBank/DDBJ whole genome shotgun (WGS) entry which is preliminary data.</text>
</comment>
<gene>
    <name evidence="2" type="ORF">MPEBLZ_00011</name>
</gene>
<protein>
    <submittedName>
        <fullName evidence="2">Uncharacterized protein</fullName>
    </submittedName>
</protein>
<accession>A0A0P8CNP2</accession>
<dbReference type="Proteomes" id="UP000050360">
    <property type="component" value="Unassembled WGS sequence"/>
</dbReference>
<name>A0A0P8CNP2_9EURY</name>
<evidence type="ECO:0000313" key="2">
    <source>
        <dbReference type="EMBL" id="KPQ45395.1"/>
    </source>
</evidence>
<reference evidence="2 3" key="1">
    <citation type="submission" date="2015-09" db="EMBL/GenBank/DDBJ databases">
        <title>A metagenomics-based metabolic model of nitrate-dependent anaerobic oxidation of methane by Methanoperedens-like archaea.</title>
        <authorList>
            <person name="Arshad A."/>
            <person name="Speth D.R."/>
            <person name="De Graaf R.M."/>
            <person name="Op Den Camp H.J."/>
            <person name="Jetten M.S."/>
            <person name="Welte C.U."/>
        </authorList>
    </citation>
    <scope>NUCLEOTIDE SEQUENCE [LARGE SCALE GENOMIC DNA]</scope>
</reference>
<dbReference type="AlphaFoldDB" id="A0A0P8CNP2"/>
<evidence type="ECO:0000256" key="1">
    <source>
        <dbReference type="SAM" id="Phobius"/>
    </source>
</evidence>
<sequence length="150" mass="16927">MDKKNIKYVIIALLIFSVAGYYLYQHATDMGLAKPVLVLKISTNLSEKGAIQINNVTFVQSNVPVFYKRADAIPTFPEIEVNARLNALDTAPASFWASTPFTKDDGHYEVKIYFRDGKEPKQGDILILPIRIIGSTAVVMYKTTAFYEWE</sequence>
<keyword evidence="1" id="KW-1133">Transmembrane helix</keyword>
<keyword evidence="1" id="KW-0812">Transmembrane</keyword>
<evidence type="ECO:0000313" key="3">
    <source>
        <dbReference type="Proteomes" id="UP000050360"/>
    </source>
</evidence>
<organism evidence="2 3">
    <name type="scientific">Candidatus Methanoperedens nitratireducens</name>
    <dbReference type="NCBI Taxonomy" id="1392998"/>
    <lineage>
        <taxon>Archaea</taxon>
        <taxon>Methanobacteriati</taxon>
        <taxon>Methanobacteriota</taxon>
        <taxon>Stenosarchaea group</taxon>
        <taxon>Methanomicrobia</taxon>
        <taxon>Methanosarcinales</taxon>
        <taxon>ANME-2 cluster</taxon>
        <taxon>Candidatus Methanoperedentaceae</taxon>
        <taxon>Candidatus Methanoperedens</taxon>
    </lineage>
</organism>